<reference evidence="2" key="2">
    <citation type="journal article" date="2015" name="Data Brief">
        <title>Shoot transcriptome of the giant reed, Arundo donax.</title>
        <authorList>
            <person name="Barrero R.A."/>
            <person name="Guerrero F.D."/>
            <person name="Moolhuijzen P."/>
            <person name="Goolsby J.A."/>
            <person name="Tidwell J."/>
            <person name="Bellgard S.E."/>
            <person name="Bellgard M.I."/>
        </authorList>
    </citation>
    <scope>NUCLEOTIDE SEQUENCE</scope>
    <source>
        <tissue evidence="2">Shoot tissue taken approximately 20 cm above the soil surface</tissue>
    </source>
</reference>
<sequence length="94" mass="9657">MVLNDARRCMRSARSQGGTAMRSLPWPASVAGAATPAPPRSSSQPSSPSPPPFRSRGKVMCSTKTMEPGPRRTGLGAAGAAGVVPLLDLGLGKW</sequence>
<dbReference type="AlphaFoldDB" id="A0A0A9FJ26"/>
<accession>A0A0A9FJ26</accession>
<protein>
    <submittedName>
        <fullName evidence="2">Uncharacterized protein</fullName>
    </submittedName>
</protein>
<evidence type="ECO:0000256" key="1">
    <source>
        <dbReference type="SAM" id="MobiDB-lite"/>
    </source>
</evidence>
<evidence type="ECO:0000313" key="2">
    <source>
        <dbReference type="EMBL" id="JAE08283.1"/>
    </source>
</evidence>
<feature type="region of interest" description="Disordered" evidence="1">
    <location>
        <begin position="1"/>
        <end position="77"/>
    </location>
</feature>
<name>A0A0A9FJ26_ARUDO</name>
<reference evidence="2" key="1">
    <citation type="submission" date="2014-09" db="EMBL/GenBank/DDBJ databases">
        <authorList>
            <person name="Magalhaes I.L.F."/>
            <person name="Oliveira U."/>
            <person name="Santos F.R."/>
            <person name="Vidigal T.H.D.A."/>
            <person name="Brescovit A.D."/>
            <person name="Santos A.J."/>
        </authorList>
    </citation>
    <scope>NUCLEOTIDE SEQUENCE</scope>
    <source>
        <tissue evidence="2">Shoot tissue taken approximately 20 cm above the soil surface</tissue>
    </source>
</reference>
<dbReference type="EMBL" id="GBRH01189613">
    <property type="protein sequence ID" value="JAE08283.1"/>
    <property type="molecule type" value="Transcribed_RNA"/>
</dbReference>
<organism evidence="2">
    <name type="scientific">Arundo donax</name>
    <name type="common">Giant reed</name>
    <name type="synonym">Donax arundinaceus</name>
    <dbReference type="NCBI Taxonomy" id="35708"/>
    <lineage>
        <taxon>Eukaryota</taxon>
        <taxon>Viridiplantae</taxon>
        <taxon>Streptophyta</taxon>
        <taxon>Embryophyta</taxon>
        <taxon>Tracheophyta</taxon>
        <taxon>Spermatophyta</taxon>
        <taxon>Magnoliopsida</taxon>
        <taxon>Liliopsida</taxon>
        <taxon>Poales</taxon>
        <taxon>Poaceae</taxon>
        <taxon>PACMAD clade</taxon>
        <taxon>Arundinoideae</taxon>
        <taxon>Arundineae</taxon>
        <taxon>Arundo</taxon>
    </lineage>
</organism>
<proteinExistence type="predicted"/>